<protein>
    <recommendedName>
        <fullName evidence="1">VOC domain-containing protein</fullName>
    </recommendedName>
</protein>
<evidence type="ECO:0000259" key="1">
    <source>
        <dbReference type="PROSITE" id="PS51819"/>
    </source>
</evidence>
<feature type="domain" description="VOC" evidence="1">
    <location>
        <begin position="4"/>
        <end position="27"/>
    </location>
</feature>
<dbReference type="InterPro" id="IPR037523">
    <property type="entry name" value="VOC_core"/>
</dbReference>
<dbReference type="InterPro" id="IPR029068">
    <property type="entry name" value="Glyas_Bleomycin-R_OHBP_Dase"/>
</dbReference>
<dbReference type="AlphaFoldDB" id="A0A382DTE9"/>
<name>A0A382DTE9_9ZZZZ</name>
<organism evidence="2">
    <name type="scientific">marine metagenome</name>
    <dbReference type="NCBI Taxonomy" id="408172"/>
    <lineage>
        <taxon>unclassified sequences</taxon>
        <taxon>metagenomes</taxon>
        <taxon>ecological metagenomes</taxon>
    </lineage>
</organism>
<dbReference type="Gene3D" id="3.10.180.10">
    <property type="entry name" value="2,3-Dihydroxybiphenyl 1,2-Dioxygenase, domain 1"/>
    <property type="match status" value="1"/>
</dbReference>
<dbReference type="EMBL" id="UINC01040909">
    <property type="protein sequence ID" value="SVB41439.1"/>
    <property type="molecule type" value="Genomic_DNA"/>
</dbReference>
<proteinExistence type="predicted"/>
<gene>
    <name evidence="2" type="ORF">METZ01_LOCUS194293</name>
</gene>
<evidence type="ECO:0000313" key="2">
    <source>
        <dbReference type="EMBL" id="SVB41439.1"/>
    </source>
</evidence>
<dbReference type="InterPro" id="IPR004360">
    <property type="entry name" value="Glyas_Fos-R_dOase_dom"/>
</dbReference>
<dbReference type="Pfam" id="PF00903">
    <property type="entry name" value="Glyoxalase"/>
    <property type="match status" value="1"/>
</dbReference>
<accession>A0A382DTE9</accession>
<sequence>MSKGFSHVGLSTCNMDATVDFYQEALG</sequence>
<reference evidence="2" key="1">
    <citation type="submission" date="2018-05" db="EMBL/GenBank/DDBJ databases">
        <authorList>
            <person name="Lanie J.A."/>
            <person name="Ng W.-L."/>
            <person name="Kazmierczak K.M."/>
            <person name="Andrzejewski T.M."/>
            <person name="Davidsen T.M."/>
            <person name="Wayne K.J."/>
            <person name="Tettelin H."/>
            <person name="Glass J.I."/>
            <person name="Rusch D."/>
            <person name="Podicherti R."/>
            <person name="Tsui H.-C.T."/>
            <person name="Winkler M.E."/>
        </authorList>
    </citation>
    <scope>NUCLEOTIDE SEQUENCE</scope>
</reference>
<dbReference type="PROSITE" id="PS51819">
    <property type="entry name" value="VOC"/>
    <property type="match status" value="1"/>
</dbReference>
<feature type="non-terminal residue" evidence="2">
    <location>
        <position position="27"/>
    </location>
</feature>
<dbReference type="SUPFAM" id="SSF54593">
    <property type="entry name" value="Glyoxalase/Bleomycin resistance protein/Dihydroxybiphenyl dioxygenase"/>
    <property type="match status" value="1"/>
</dbReference>